<evidence type="ECO:0000313" key="2">
    <source>
        <dbReference type="EMBL" id="SLM15989.1"/>
    </source>
</evidence>
<name>A0A3P3XM37_9SPIR</name>
<gene>
    <name evidence="1" type="ORF">SPIROBIBN47_400014</name>
    <name evidence="2" type="ORF">SPIROBIBN47_90056</name>
    <name evidence="3" type="ORF">SPIROBIBN47_90058</name>
</gene>
<dbReference type="PANTHER" id="PTHR36455">
    <property type="match status" value="1"/>
</dbReference>
<dbReference type="EMBL" id="FWDM01000035">
    <property type="protein sequence ID" value="SLM15206.1"/>
    <property type="molecule type" value="Genomic_DNA"/>
</dbReference>
<protein>
    <recommendedName>
        <fullName evidence="4">Transposase</fullName>
    </recommendedName>
</protein>
<reference evidence="3" key="1">
    <citation type="submission" date="2017-02" db="EMBL/GenBank/DDBJ databases">
        <authorList>
            <person name="Regsiter A."/>
            <person name="William W."/>
        </authorList>
    </citation>
    <scope>NUCLEOTIDE SEQUENCE</scope>
    <source>
        <strain evidence="3">Bib</strain>
    </source>
</reference>
<dbReference type="AlphaFoldDB" id="A0A3P3XM37"/>
<dbReference type="PANTHER" id="PTHR36455:SF1">
    <property type="entry name" value="BLR8292 PROTEIN"/>
    <property type="match status" value="1"/>
</dbReference>
<sequence>MYFKKDRAIHLVAGVTDMRKQINGLAQIANEKKSDRVFSGDYFIFLGKTHKVMKVLYWDRTGFCLWVKRLEEETFPWTRKQKGIITLKREKLKLLLKGIDIFREHTEKRYVSVL</sequence>
<proteinExistence type="predicted"/>
<evidence type="ECO:0000313" key="3">
    <source>
        <dbReference type="EMBL" id="SLM15992.1"/>
    </source>
</evidence>
<evidence type="ECO:0000313" key="1">
    <source>
        <dbReference type="EMBL" id="SLM15206.1"/>
    </source>
</evidence>
<dbReference type="EMBL" id="FWDM01000041">
    <property type="protein sequence ID" value="SLM15992.1"/>
    <property type="molecule type" value="Genomic_DNA"/>
</dbReference>
<evidence type="ECO:0008006" key="4">
    <source>
        <dbReference type="Google" id="ProtNLM"/>
    </source>
</evidence>
<accession>A0A3P3XM37</accession>
<dbReference type="InterPro" id="IPR008878">
    <property type="entry name" value="Transposase_IS66_Orf2"/>
</dbReference>
<dbReference type="Pfam" id="PF05717">
    <property type="entry name" value="TnpB_IS66"/>
    <property type="match status" value="1"/>
</dbReference>
<organism evidence="3">
    <name type="scientific">uncultured spirochete</name>
    <dbReference type="NCBI Taxonomy" id="156406"/>
    <lineage>
        <taxon>Bacteria</taxon>
        <taxon>Pseudomonadati</taxon>
        <taxon>Spirochaetota</taxon>
        <taxon>Spirochaetia</taxon>
        <taxon>Spirochaetales</taxon>
        <taxon>environmental samples</taxon>
    </lineage>
</organism>
<dbReference type="EMBL" id="FWDM01000041">
    <property type="protein sequence ID" value="SLM15989.1"/>
    <property type="molecule type" value="Genomic_DNA"/>
</dbReference>
<dbReference type="NCBIfam" id="NF033819">
    <property type="entry name" value="IS66_TnpB"/>
    <property type="match status" value="1"/>
</dbReference>